<evidence type="ECO:0000256" key="4">
    <source>
        <dbReference type="ARBA" id="ARBA00022737"/>
    </source>
</evidence>
<evidence type="ECO:0000256" key="2">
    <source>
        <dbReference type="ARBA" id="ARBA00022723"/>
    </source>
</evidence>
<evidence type="ECO:0000256" key="1">
    <source>
        <dbReference type="ARBA" id="ARBA00022614"/>
    </source>
</evidence>
<evidence type="ECO:0000256" key="7">
    <source>
        <dbReference type="ARBA" id="ARBA00023157"/>
    </source>
</evidence>
<evidence type="ECO:0000256" key="3">
    <source>
        <dbReference type="ARBA" id="ARBA00022729"/>
    </source>
</evidence>
<feature type="compositionally biased region" description="Polar residues" evidence="9">
    <location>
        <begin position="1200"/>
        <end position="1209"/>
    </location>
</feature>
<dbReference type="SMART" id="SM00082">
    <property type="entry name" value="LRRCT"/>
    <property type="match status" value="1"/>
</dbReference>
<dbReference type="SUPFAM" id="SSF49265">
    <property type="entry name" value="Fibronectin type III"/>
    <property type="match status" value="1"/>
</dbReference>
<feature type="compositionally biased region" description="Low complexity" evidence="9">
    <location>
        <begin position="1625"/>
        <end position="1636"/>
    </location>
</feature>
<dbReference type="PANTHER" id="PTHR45712">
    <property type="entry name" value="AGAP008170-PA"/>
    <property type="match status" value="1"/>
</dbReference>
<evidence type="ECO:0000259" key="11">
    <source>
        <dbReference type="PROSITE" id="PS50853"/>
    </source>
</evidence>
<dbReference type="PANTHER" id="PTHR45712:SF15">
    <property type="entry name" value="LEUCINE-RICH REPEAT TRANSMEMBRANE PROTEIN FLRT1"/>
    <property type="match status" value="1"/>
</dbReference>
<keyword evidence="1" id="KW-0433">Leucine-rich repeat</keyword>
<feature type="compositionally biased region" description="Low complexity" evidence="9">
    <location>
        <begin position="1395"/>
        <end position="1443"/>
    </location>
</feature>
<feature type="region of interest" description="Disordered" evidence="9">
    <location>
        <begin position="847"/>
        <end position="869"/>
    </location>
</feature>
<proteinExistence type="predicted"/>
<dbReference type="Pfam" id="PF13855">
    <property type="entry name" value="LRR_8"/>
    <property type="match status" value="3"/>
</dbReference>
<keyword evidence="5 8" id="KW-0863">Zinc-finger</keyword>
<evidence type="ECO:0000313" key="12">
    <source>
        <dbReference type="EMBL" id="KAF0038124.1"/>
    </source>
</evidence>
<feature type="region of interest" description="Disordered" evidence="9">
    <location>
        <begin position="1200"/>
        <end position="1233"/>
    </location>
</feature>
<dbReference type="InterPro" id="IPR003961">
    <property type="entry name" value="FN3_dom"/>
</dbReference>
<organism evidence="12 13">
    <name type="scientific">Scophthalmus maximus</name>
    <name type="common">Turbot</name>
    <name type="synonym">Psetta maxima</name>
    <dbReference type="NCBI Taxonomy" id="52904"/>
    <lineage>
        <taxon>Eukaryota</taxon>
        <taxon>Metazoa</taxon>
        <taxon>Chordata</taxon>
        <taxon>Craniata</taxon>
        <taxon>Vertebrata</taxon>
        <taxon>Euteleostomi</taxon>
        <taxon>Actinopterygii</taxon>
        <taxon>Neopterygii</taxon>
        <taxon>Teleostei</taxon>
        <taxon>Neoteleostei</taxon>
        <taxon>Acanthomorphata</taxon>
        <taxon>Carangaria</taxon>
        <taxon>Pleuronectiformes</taxon>
        <taxon>Pleuronectoidei</taxon>
        <taxon>Scophthalmidae</taxon>
        <taxon>Scophthalmus</taxon>
    </lineage>
</organism>
<name>A0A6A4T4G6_SCOMX</name>
<dbReference type="Gene3D" id="3.80.10.10">
    <property type="entry name" value="Ribonuclease Inhibitor"/>
    <property type="match status" value="1"/>
</dbReference>
<evidence type="ECO:0000256" key="5">
    <source>
        <dbReference type="ARBA" id="ARBA00022771"/>
    </source>
</evidence>
<keyword evidence="7" id="KW-1015">Disulfide bond</keyword>
<evidence type="ECO:0000313" key="13">
    <source>
        <dbReference type="Proteomes" id="UP000438429"/>
    </source>
</evidence>
<dbReference type="CDD" id="cd00063">
    <property type="entry name" value="FN3"/>
    <property type="match status" value="1"/>
</dbReference>
<evidence type="ECO:0000259" key="10">
    <source>
        <dbReference type="PROSITE" id="PS50089"/>
    </source>
</evidence>
<sequence>MASLPVIHFNKPVQTVIDSVGSERCHVQTNNPSLLKKVNIITAYKENHTRASAGAKPAEDDEAAFDLVECVELRACGTKRAFTNRKEGGKLKGEEGGQIMDGARDPVEVVADVALGRTDEKGVTENQQQQQQQKQHPELLSELWHEAICCTRELDAALTSLQTLGLFSASFCHKTVLCRRLRIASKVLPRNCAETRMESNPEWKEKRQKKTHKWKVSVRSNSQTGLHTFQEKQLKLAILFTISESMHEERTFERVCALLCQKGPAWVCPDDTVAQHNTFIAREVVVEQHCHSSCFICSSVFGCYLLLCIHQQTGTACCEMMLWEQRINRKPEVTTHLRIKAEHKKHRRKSWDHAAAQGLQRQPPPRFRDYTSMGAVEETCDEDFIYCNDRGLNSIPSLPPSASILYLQNNHINNPGLPTSLERHLAVRVVYLYDNELDEFPMHLPPSVRELHLQDNNIRTIPRSTLARMPLLEKLHLDDNSISTVSIEDQAFADNPRLRLLFLSRNHLSSIPSGLPASLEELRLDDNRISTIPTHAFRGLTSLRCLVLDGNLLANQRIADDTFSRLSNLTELSLVRNSLQTPPVNLPSAHLQRLSLQDNALTHMPRGSLDGMHRLQRLDLSGNNLTTLPKGLFKDLDSLGQLLVRGNPWHCGCNLRWLYDWLLARGNTITVRGLTCHGPDRVRDMALIDLTSEMDECEVVRATGTRDRVGGVDSSTTHTPPQGSLFTLRSKRPGLGIPDSGLDYTLSSSGVGKSLALNVKPLSHNSVRVTWSVAQPSSSFRLSWLRLGTRNAMGSITETLVRGDRREYLLTSLQPRSSYIICMVPLPASSENKGAISGDADSDEAQVCAKAETSDLSPLEEEEEEDSKQMTSLPLAGIIGGATAIVSLALIFGIFCWCGRRTGHSCSRDHYSRSTSRKSKTYDDYIESGTKKDNTILEIRGPGFQMTPMPACQPMQPKPLREDYIIHTIYPSNGTGLYQDARYDFTLEMKTPPLEISKIIVEYVNWINIKRDGHYKPPVILFPIQTAQVAMGLCKCPKRKVTNLFCFEHRVNVCEHCLVSNHNKCIVQSYLQWLQDSDYNPNCTLCNIPLTAQDTVRLVCYDVFHWSCLNNLASRLPLHTAPAGYQCPTCQGPVFPPSNLASPIADMLKEQLSSVNWARAGLGLPLIEEPIGAVEETTANDVTDYTDWSTFDAQEQSNIYPSHSYNTSLGPPPNRVLPPPAQEDLGGPHKNGDPNLQDHDVVNFTTATPCDTITIHKASSPRKLYDTRETGHSSVTQIDFDDDKYRRRPTLSWFAQILKTTEFINLKCVTVKKKTTSEERPQTLNLNNRNTITKIKDTTSTTTSKGISQMTVVAKTEDSILSDHQPDLRRHCDNDKTRQSHHNRHKQNHRHVSRSETSLSSSTGSSSHSSSSSLTSSSPSSSSSSSSFSSSSSASSSSLSSEASSERGDRYPLKKPQHSQSCTDISGKHKYFDEGDDTAPLIEKRGYMDRPSAKQKQEKGKSSHISPTQSAPKKKQKITRGSGNDGSFRKSKSMEALTRPKDREGHENEDELEQETRKSEARKNLMKEKMKFSAFLNEITRQVLSPMRLTTLGVTDAPRPCSPRQASVRASKIDSSTEKHRQQRSRPASADSLSSSKYSYTSQHIIMESTIQVTNTVATIKKLNV</sequence>
<keyword evidence="2" id="KW-0479">Metal-binding</keyword>
<dbReference type="SMART" id="SM00369">
    <property type="entry name" value="LRR_TYP"/>
    <property type="match status" value="8"/>
</dbReference>
<evidence type="ECO:0000256" key="6">
    <source>
        <dbReference type="ARBA" id="ARBA00022833"/>
    </source>
</evidence>
<dbReference type="GO" id="GO:0008270">
    <property type="term" value="F:zinc ion binding"/>
    <property type="evidence" value="ECO:0007669"/>
    <property type="project" value="UniProtKB-KW"/>
</dbReference>
<dbReference type="PROSITE" id="PS51450">
    <property type="entry name" value="LRR"/>
    <property type="match status" value="2"/>
</dbReference>
<feature type="compositionally biased region" description="Basic and acidic residues" evidence="9">
    <location>
        <begin position="1611"/>
        <end position="1620"/>
    </location>
</feature>
<keyword evidence="3" id="KW-0732">Signal</keyword>
<feature type="region of interest" description="Disordered" evidence="9">
    <location>
        <begin position="1356"/>
        <end position="1559"/>
    </location>
</feature>
<reference evidence="12 13" key="1">
    <citation type="submission" date="2019-06" db="EMBL/GenBank/DDBJ databases">
        <title>Draft genomes of female and male turbot (Scophthalmus maximus).</title>
        <authorList>
            <person name="Xu H."/>
            <person name="Xu X.-W."/>
            <person name="Shao C."/>
            <person name="Chen S."/>
        </authorList>
    </citation>
    <scope>NUCLEOTIDE SEQUENCE [LARGE SCALE GENOMIC DNA]</scope>
    <source>
        <strain evidence="12">Ysfricsl-2016a</strain>
        <tissue evidence="12">Blood</tissue>
    </source>
</reference>
<protein>
    <recommendedName>
        <fullName evidence="14">Fibronectin type-III domain-containing protein</fullName>
    </recommendedName>
</protein>
<feature type="domain" description="RING-type" evidence="10">
    <location>
        <begin position="1083"/>
        <end position="1131"/>
    </location>
</feature>
<keyword evidence="6" id="KW-0862">Zinc</keyword>
<gene>
    <name evidence="12" type="ORF">F2P81_008608</name>
</gene>
<dbReference type="PROSITE" id="PS50853">
    <property type="entry name" value="FN3"/>
    <property type="match status" value="1"/>
</dbReference>
<dbReference type="InterPro" id="IPR001841">
    <property type="entry name" value="Znf_RING"/>
</dbReference>
<keyword evidence="4" id="KW-0677">Repeat</keyword>
<dbReference type="GO" id="GO:0005615">
    <property type="term" value="C:extracellular space"/>
    <property type="evidence" value="ECO:0007669"/>
    <property type="project" value="TreeGrafter"/>
</dbReference>
<comment type="caution">
    <text evidence="12">The sequence shown here is derived from an EMBL/GenBank/DDBJ whole genome shotgun (WGS) entry which is preliminary data.</text>
</comment>
<feature type="compositionally biased region" description="Basic and acidic residues" evidence="9">
    <location>
        <begin position="1364"/>
        <end position="1378"/>
    </location>
</feature>
<evidence type="ECO:0008006" key="14">
    <source>
        <dbReference type="Google" id="ProtNLM"/>
    </source>
</evidence>
<dbReference type="SUPFAM" id="SSF52058">
    <property type="entry name" value="L domain-like"/>
    <property type="match status" value="1"/>
</dbReference>
<dbReference type="InterPro" id="IPR000483">
    <property type="entry name" value="Cys-rich_flank_reg_C"/>
</dbReference>
<dbReference type="InterPro" id="IPR050333">
    <property type="entry name" value="SLRP"/>
</dbReference>
<feature type="compositionally biased region" description="Basic residues" evidence="9">
    <location>
        <begin position="1379"/>
        <end position="1392"/>
    </location>
</feature>
<feature type="compositionally biased region" description="Basic and acidic residues" evidence="9">
    <location>
        <begin position="1482"/>
        <end position="1501"/>
    </location>
</feature>
<dbReference type="InterPro" id="IPR058731">
    <property type="entry name" value="Znf-B_box_ZFPL1-like"/>
</dbReference>
<dbReference type="InterPro" id="IPR032675">
    <property type="entry name" value="LRR_dom_sf"/>
</dbReference>
<dbReference type="InterPro" id="IPR001611">
    <property type="entry name" value="Leu-rich_rpt"/>
</dbReference>
<feature type="compositionally biased region" description="Pro residues" evidence="9">
    <location>
        <begin position="1210"/>
        <end position="1221"/>
    </location>
</feature>
<dbReference type="EMBL" id="VEVO01000008">
    <property type="protein sequence ID" value="KAF0038124.1"/>
    <property type="molecule type" value="Genomic_DNA"/>
</dbReference>
<dbReference type="Pfam" id="PF25998">
    <property type="entry name" value="U-box_ZFPL1"/>
    <property type="match status" value="1"/>
</dbReference>
<feature type="domain" description="Fibronectin type-III" evidence="11">
    <location>
        <begin position="753"/>
        <end position="851"/>
    </location>
</feature>
<dbReference type="Proteomes" id="UP000438429">
    <property type="component" value="Unassembled WGS sequence"/>
</dbReference>
<dbReference type="SMART" id="SM00364">
    <property type="entry name" value="LRR_BAC"/>
    <property type="match status" value="5"/>
</dbReference>
<dbReference type="InterPro" id="IPR003591">
    <property type="entry name" value="Leu-rich_rpt_typical-subtyp"/>
</dbReference>
<dbReference type="InterPro" id="IPR013783">
    <property type="entry name" value="Ig-like_fold"/>
</dbReference>
<dbReference type="CDD" id="cd16487">
    <property type="entry name" value="mRING-H2-C3DHC3_ZFPL1"/>
    <property type="match status" value="1"/>
</dbReference>
<evidence type="ECO:0000256" key="8">
    <source>
        <dbReference type="PROSITE-ProRule" id="PRU00175"/>
    </source>
</evidence>
<accession>A0A6A4T4G6</accession>
<feature type="region of interest" description="Disordered" evidence="9">
    <location>
        <begin position="1594"/>
        <end position="1636"/>
    </location>
</feature>
<dbReference type="Pfam" id="PF25993">
    <property type="entry name" value="zf-B_box_ZFPL1"/>
    <property type="match status" value="1"/>
</dbReference>
<dbReference type="Gene3D" id="2.60.40.10">
    <property type="entry name" value="Immunoglobulins"/>
    <property type="match status" value="1"/>
</dbReference>
<dbReference type="PROSITE" id="PS50089">
    <property type="entry name" value="ZF_RING_2"/>
    <property type="match status" value="1"/>
</dbReference>
<dbReference type="InterPro" id="IPR036116">
    <property type="entry name" value="FN3_sf"/>
</dbReference>
<evidence type="ECO:0000256" key="9">
    <source>
        <dbReference type="SAM" id="MobiDB-lite"/>
    </source>
</evidence>
<dbReference type="InterPro" id="IPR058730">
    <property type="entry name" value="U-box_ZFPL1-like"/>
</dbReference>